<dbReference type="FunFam" id="2.60.40.2700:FF:000001">
    <property type="entry name" value="Transmembrane protein"/>
    <property type="match status" value="1"/>
</dbReference>
<dbReference type="PANTHER" id="PTHR31149">
    <property type="entry name" value="EXPRESSED PROTEIN"/>
    <property type="match status" value="1"/>
</dbReference>
<dbReference type="OrthoDB" id="1890867at2759"/>
<gene>
    <name evidence="4" type="ORF">OIU85_004561</name>
</gene>
<protein>
    <submittedName>
        <fullName evidence="4">Uncharacterized protein</fullName>
    </submittedName>
</protein>
<dbReference type="AlphaFoldDB" id="A0A9Q0PSV3"/>
<evidence type="ECO:0000313" key="4">
    <source>
        <dbReference type="EMBL" id="KAJ6693791.1"/>
    </source>
</evidence>
<reference evidence="4" key="1">
    <citation type="submission" date="2022-11" db="EMBL/GenBank/DDBJ databases">
        <authorList>
            <person name="Hyden B.L."/>
            <person name="Feng K."/>
            <person name="Yates T."/>
            <person name="Jawdy S."/>
            <person name="Smart L.B."/>
            <person name="Muchero W."/>
        </authorList>
    </citation>
    <scope>NUCLEOTIDE SEQUENCE</scope>
    <source>
        <tissue evidence="4">Shoot tip</tissue>
    </source>
</reference>
<dbReference type="InterPro" id="IPR055474">
    <property type="entry name" value="DUF7046"/>
</dbReference>
<evidence type="ECO:0000256" key="1">
    <source>
        <dbReference type="SAM" id="MobiDB-lite"/>
    </source>
</evidence>
<dbReference type="Proteomes" id="UP001151529">
    <property type="component" value="Chromosome 13"/>
</dbReference>
<evidence type="ECO:0000259" key="3">
    <source>
        <dbReference type="Pfam" id="PF23197"/>
    </source>
</evidence>
<feature type="compositionally biased region" description="Basic and acidic residues" evidence="1">
    <location>
        <begin position="17"/>
        <end position="26"/>
    </location>
</feature>
<feature type="domain" description="AIR9-like A9" evidence="3">
    <location>
        <begin position="321"/>
        <end position="397"/>
    </location>
</feature>
<evidence type="ECO:0000313" key="5">
    <source>
        <dbReference type="Proteomes" id="UP001151529"/>
    </source>
</evidence>
<feature type="domain" description="DUF7046" evidence="2">
    <location>
        <begin position="436"/>
        <end position="496"/>
    </location>
</feature>
<dbReference type="PANTHER" id="PTHR31149:SF7">
    <property type="entry name" value="EXPRESSED PROTEIN"/>
    <property type="match status" value="1"/>
</dbReference>
<organism evidence="4 5">
    <name type="scientific">Salix viminalis</name>
    <name type="common">Common osier</name>
    <name type="synonym">Basket willow</name>
    <dbReference type="NCBI Taxonomy" id="40686"/>
    <lineage>
        <taxon>Eukaryota</taxon>
        <taxon>Viridiplantae</taxon>
        <taxon>Streptophyta</taxon>
        <taxon>Embryophyta</taxon>
        <taxon>Tracheophyta</taxon>
        <taxon>Spermatophyta</taxon>
        <taxon>Magnoliopsida</taxon>
        <taxon>eudicotyledons</taxon>
        <taxon>Gunneridae</taxon>
        <taxon>Pentapetalae</taxon>
        <taxon>rosids</taxon>
        <taxon>fabids</taxon>
        <taxon>Malpighiales</taxon>
        <taxon>Salicaceae</taxon>
        <taxon>Saliceae</taxon>
        <taxon>Salix</taxon>
    </lineage>
</organism>
<dbReference type="GO" id="GO:0005886">
    <property type="term" value="C:plasma membrane"/>
    <property type="evidence" value="ECO:0007669"/>
    <property type="project" value="TreeGrafter"/>
</dbReference>
<dbReference type="Gene3D" id="2.60.40.2700">
    <property type="match status" value="1"/>
</dbReference>
<sequence length="502" mass="56119">MQELNNERVHTNNSDSINRHDAEAHLAPRKLKTNGNLNYFEGIEAMELDLRLRAQKEEIHILHGQIAAACLRELQLLDEKYILERKFSYLRMAIDEKKTEAITSASNVLARRKGDLEENLQLTHDLKVVDDERYIFVSSLLGLLADYGIWPHVVNASAISNSVKLLHDELQWKIRTSHDRIRELSSVLGSKNGSSSHDIDNPVSGILTGQIIHPSMGQHGTSASNHHIAEQHLELNDNVPRFVHETNLADKSSLTLHNGTHQLFNDNNFPEFSFDRDRKVAGLISNSLFGNSEMNVPHPSIMNDEITSSVSDDLPGIEGFQIVGDATPGEKLLGCGFPVRGTSLCMFQWVHHLEDGTRQYIEGATNPEYIVTADDVDKLIAVECIPMDDQGHQGELVRLFANDQNKIKCDPDMQREIDNYISKGEATFSVLLLTDSSDNWEPTTLVLRRSGYQIRSNGRGNVVVAEKFSKDLSIKIPAGLSTQCVLTCSNGSSHPLNTYDVR</sequence>
<proteinExistence type="predicted"/>
<dbReference type="EMBL" id="JAPFFL010000011">
    <property type="protein sequence ID" value="KAJ6693791.1"/>
    <property type="molecule type" value="Genomic_DNA"/>
</dbReference>
<accession>A0A9Q0PSV3</accession>
<feature type="region of interest" description="Disordered" evidence="1">
    <location>
        <begin position="1"/>
        <end position="28"/>
    </location>
</feature>
<feature type="compositionally biased region" description="Basic and acidic residues" evidence="1">
    <location>
        <begin position="1"/>
        <end position="10"/>
    </location>
</feature>
<evidence type="ECO:0000259" key="2">
    <source>
        <dbReference type="Pfam" id="PF23080"/>
    </source>
</evidence>
<dbReference type="Pfam" id="PF23080">
    <property type="entry name" value="DUF7046"/>
    <property type="match status" value="1"/>
</dbReference>
<name>A0A9Q0PSV3_SALVM</name>
<reference evidence="4" key="2">
    <citation type="journal article" date="2023" name="Int. J. Mol. Sci.">
        <title>De Novo Assembly and Annotation of 11 Diverse Shrub Willow (Salix) Genomes Reveals Novel Gene Organization in Sex-Linked Regions.</title>
        <authorList>
            <person name="Hyden B."/>
            <person name="Feng K."/>
            <person name="Yates T.B."/>
            <person name="Jawdy S."/>
            <person name="Cereghino C."/>
            <person name="Smart L.B."/>
            <person name="Muchero W."/>
        </authorList>
    </citation>
    <scope>NUCLEOTIDE SEQUENCE [LARGE SCALE GENOMIC DNA]</scope>
    <source>
        <tissue evidence="4">Shoot tip</tissue>
    </source>
</reference>
<keyword evidence="5" id="KW-1185">Reference proteome</keyword>
<comment type="caution">
    <text evidence="4">The sequence shown here is derived from an EMBL/GenBank/DDBJ whole genome shotgun (WGS) entry which is preliminary data.</text>
</comment>
<dbReference type="Pfam" id="PF23197">
    <property type="entry name" value="IG_AIR9"/>
    <property type="match status" value="1"/>
</dbReference>
<dbReference type="InterPro" id="IPR056284">
    <property type="entry name" value="AIR9-like_A9"/>
</dbReference>